<dbReference type="GO" id="GO:0005337">
    <property type="term" value="F:nucleoside transmembrane transporter activity"/>
    <property type="evidence" value="ECO:0007669"/>
    <property type="project" value="InterPro"/>
</dbReference>
<feature type="transmembrane region" description="Helical" evidence="8">
    <location>
        <begin position="183"/>
        <end position="200"/>
    </location>
</feature>
<evidence type="ECO:0000313" key="10">
    <source>
        <dbReference type="EMBL" id="GEM08522.1"/>
    </source>
</evidence>
<comment type="subcellular location">
    <subcellularLocation>
        <location evidence="1">Membrane</location>
        <topology evidence="1">Multi-pass membrane protein</topology>
    </subcellularLocation>
</comment>
<feature type="compositionally biased region" description="Acidic residues" evidence="7">
    <location>
        <begin position="46"/>
        <end position="64"/>
    </location>
</feature>
<accession>A0A511KDY5</accession>
<feature type="transmembrane region" description="Helical" evidence="8">
    <location>
        <begin position="249"/>
        <end position="272"/>
    </location>
</feature>
<evidence type="ECO:0000256" key="6">
    <source>
        <dbReference type="ARBA" id="ARBA00023136"/>
    </source>
</evidence>
<dbReference type="OrthoDB" id="10261753at2759"/>
<dbReference type="PRINTS" id="PR01130">
    <property type="entry name" value="DERENTRNSPRT"/>
</dbReference>
<evidence type="ECO:0000256" key="5">
    <source>
        <dbReference type="ARBA" id="ARBA00022989"/>
    </source>
</evidence>
<evidence type="ECO:0000256" key="4">
    <source>
        <dbReference type="ARBA" id="ARBA00022692"/>
    </source>
</evidence>
<name>A0A511KDY5_RHOTO</name>
<evidence type="ECO:0000256" key="1">
    <source>
        <dbReference type="ARBA" id="ARBA00004141"/>
    </source>
</evidence>
<keyword evidence="3" id="KW-0813">Transport</keyword>
<evidence type="ECO:0000256" key="7">
    <source>
        <dbReference type="SAM" id="MobiDB-lite"/>
    </source>
</evidence>
<comment type="caution">
    <text evidence="10">The sequence shown here is derived from an EMBL/GenBank/DDBJ whole genome shotgun (WGS) entry which is preliminary data.</text>
</comment>
<feature type="transmembrane region" description="Helical" evidence="8">
    <location>
        <begin position="151"/>
        <end position="171"/>
    </location>
</feature>
<dbReference type="PANTHER" id="PTHR40124:SF1">
    <property type="entry name" value="DISAGGREGATASE RELATED REPEAT PROTEIN"/>
    <property type="match status" value="1"/>
</dbReference>
<dbReference type="GO" id="GO:0016020">
    <property type="term" value="C:membrane"/>
    <property type="evidence" value="ECO:0007669"/>
    <property type="project" value="UniProtKB-SubCell"/>
</dbReference>
<feature type="region of interest" description="Disordered" evidence="7">
    <location>
        <begin position="624"/>
        <end position="644"/>
    </location>
</feature>
<feature type="transmembrane region" description="Helical" evidence="8">
    <location>
        <begin position="448"/>
        <end position="470"/>
    </location>
</feature>
<dbReference type="Pfam" id="PF01733">
    <property type="entry name" value="Nucleoside_tran"/>
    <property type="match status" value="1"/>
</dbReference>
<feature type="compositionally biased region" description="Basic and acidic residues" evidence="7">
    <location>
        <begin position="31"/>
        <end position="45"/>
    </location>
</feature>
<feature type="region of interest" description="Disordered" evidence="7">
    <location>
        <begin position="1"/>
        <end position="100"/>
    </location>
</feature>
<feature type="transmembrane region" description="Helical" evidence="8">
    <location>
        <begin position="482"/>
        <end position="504"/>
    </location>
</feature>
<dbReference type="EMBL" id="BJWK01000005">
    <property type="protein sequence ID" value="GEM08522.1"/>
    <property type="molecule type" value="Genomic_DNA"/>
</dbReference>
<dbReference type="PANTHER" id="PTHR40124">
    <property type="match status" value="1"/>
</dbReference>
<dbReference type="Gene3D" id="2.60.120.200">
    <property type="match status" value="2"/>
</dbReference>
<keyword evidence="5 8" id="KW-1133">Transmembrane helix</keyword>
<keyword evidence="4 8" id="KW-0812">Transmembrane</keyword>
<protein>
    <submittedName>
        <fullName evidence="10">Nucleoside transporter</fullName>
    </submittedName>
</protein>
<evidence type="ECO:0000256" key="3">
    <source>
        <dbReference type="ARBA" id="ARBA00022448"/>
    </source>
</evidence>
<evidence type="ECO:0000259" key="9">
    <source>
        <dbReference type="Pfam" id="PF21294"/>
    </source>
</evidence>
<evidence type="ECO:0000313" key="11">
    <source>
        <dbReference type="Proteomes" id="UP000321518"/>
    </source>
</evidence>
<gene>
    <name evidence="10" type="ORF">Rt10032_c05g2539</name>
</gene>
<dbReference type="Proteomes" id="UP000321518">
    <property type="component" value="Unassembled WGS sequence"/>
</dbReference>
<dbReference type="InterPro" id="IPR002259">
    <property type="entry name" value="Eqnu_transpt"/>
</dbReference>
<evidence type="ECO:0000256" key="2">
    <source>
        <dbReference type="ARBA" id="ARBA00007965"/>
    </source>
</evidence>
<feature type="transmembrane region" description="Helical" evidence="8">
    <location>
        <begin position="212"/>
        <end position="237"/>
    </location>
</feature>
<evidence type="ECO:0000256" key="8">
    <source>
        <dbReference type="SAM" id="Phobius"/>
    </source>
</evidence>
<feature type="domain" description="Polysaccharide lyase 14" evidence="9">
    <location>
        <begin position="873"/>
        <end position="952"/>
    </location>
</feature>
<feature type="transmembrane region" description="Helical" evidence="8">
    <location>
        <begin position="111"/>
        <end position="131"/>
    </location>
</feature>
<feature type="domain" description="Polysaccharide lyase 14" evidence="9">
    <location>
        <begin position="713"/>
        <end position="851"/>
    </location>
</feature>
<sequence length="974" mass="103724">MFAPAAPLARAVSKARSAAHQTASEIQSDLHVAERLHAEATHPEDEGQEVPEDLDADEAEEVIEDEYRPLMDGEEGEEGHGGSRANGKGTKGKRQRWDEEGGETKVRKFEVWLAQLIFFILGACILLSWNTEIVAGAYFGARLVGSPFQTSFASFVALTFTTANLAFLAHANATQGGANLSRRIQVSIVTLIVVLVIFIVSTQVEEIPANLFFSYLIVSAIILAASASYLQNAVVALSASFGPRFLNQILSGQGAIAFAVAGIQFAAAYGAVKNHKPESRSSAFRLQADYSLSTPQLVANLAAVPPPAVRQTAFTFFLTVGIFAAVSLVSYWVLLRLPLYRLVIRASFDEDAATTKSKQAASSISLRVVERKVRHLGIAMFLIFAVTLAVFPSITATIVSVRTGEPDLKLFQRPELFVPLGFAVFAAGDWLGRVMPQWEKLAWTNWKILMGISIARLVFVPLFLMCNQTAGGGGRAIIRSDVAFFLIMFAFAISNGYISTLIMLASVVEPSLEQEEIEARPPSPFSFANPLTCSLTGRRDLPRFLPHGGTVGRIVPLLRRPSRHLPDEVDSGFSSLTWVLIVMLGLVTTAAIVLGVILFRTPTTASTPSTSGGTVAPTAAGVTRTATGDSASPTVSESGATSPSTAVPASGFLGSLASSYSVTPAAVPTLAMPSSAIPTPSAAVRWIVSSWPRDKGGSAETLSFVDDPLDAGGGPVVQVLYQKGSYSGGGVGGIGNWQFPVFGDKKNRAVLSYEVGFSKGFDFVKGGKLPGLFGGDASSGCTGGRASTNCFSLRLMWRDKGAGEVYAYIPTYPGFCGENVGPTSIFCHQNDFGASIDRGSFSFTAGRCGTVIRLQSLAWLTAMVQLACVGDAWRPYSWTTITQVAILNSAPDKANGILELYVSEKSVMKLDNVIFRTNSSVFIDALTFSTFFGGSTTAYAATADCWTYYRNFAFYEGDAPSSANGSTQAAKAGS</sequence>
<feature type="transmembrane region" description="Helical" evidence="8">
    <location>
        <begin position="576"/>
        <end position="599"/>
    </location>
</feature>
<feature type="transmembrane region" description="Helical" evidence="8">
    <location>
        <begin position="313"/>
        <end position="335"/>
    </location>
</feature>
<reference evidence="10 11" key="1">
    <citation type="submission" date="2019-07" db="EMBL/GenBank/DDBJ databases">
        <title>Rhodotorula toruloides NBRC10032 genome sequencing.</title>
        <authorList>
            <person name="Shida Y."/>
            <person name="Takaku H."/>
            <person name="Ogasawara W."/>
            <person name="Mori K."/>
        </authorList>
    </citation>
    <scope>NUCLEOTIDE SEQUENCE [LARGE SCALE GENOMIC DNA]</scope>
    <source>
        <strain evidence="10 11">NBRC10032</strain>
    </source>
</reference>
<keyword evidence="6 8" id="KW-0472">Membrane</keyword>
<dbReference type="Pfam" id="PF21294">
    <property type="entry name" value="Polysacc_lyase_14"/>
    <property type="match status" value="2"/>
</dbReference>
<proteinExistence type="inferred from homology"/>
<feature type="transmembrane region" description="Helical" evidence="8">
    <location>
        <begin position="376"/>
        <end position="396"/>
    </location>
</feature>
<organism evidence="10 11">
    <name type="scientific">Rhodotorula toruloides</name>
    <name type="common">Yeast</name>
    <name type="synonym">Rhodosporidium toruloides</name>
    <dbReference type="NCBI Taxonomy" id="5286"/>
    <lineage>
        <taxon>Eukaryota</taxon>
        <taxon>Fungi</taxon>
        <taxon>Dikarya</taxon>
        <taxon>Basidiomycota</taxon>
        <taxon>Pucciniomycotina</taxon>
        <taxon>Microbotryomycetes</taxon>
        <taxon>Sporidiobolales</taxon>
        <taxon>Sporidiobolaceae</taxon>
        <taxon>Rhodotorula</taxon>
    </lineage>
</organism>
<comment type="similarity">
    <text evidence="2">Belongs to the SLC29A/ENT transporter (TC 2.A.57) family.</text>
</comment>
<dbReference type="AlphaFoldDB" id="A0A511KDY5"/>
<dbReference type="InterPro" id="IPR048958">
    <property type="entry name" value="Polysacc_lyase_14"/>
</dbReference>